<evidence type="ECO:0000313" key="6">
    <source>
        <dbReference type="Proteomes" id="UP001068021"/>
    </source>
</evidence>
<dbReference type="InterPro" id="IPR011610">
    <property type="entry name" value="SAM_mthyl_Trfase_ML2640-like"/>
</dbReference>
<sequence>MAKTEKRIESKTSRTAEYTCMTRAASFYEKTPQYKSNDNIAPKLLPKFFIPVIKIGMFRKFFTNRFPAGMYEYVISRTKFIDSVFQKAIYNEFDQILIFGAGFDSRGIRFADLNKKTTIFELDAPVTQKAKINQLKKRGVEIDSDITFISIDFNKESLEDKLIESGFFKNKMSLFILEGLTMYLDPEAIDSTFKVIDQFAGAGSEVVFDYVYSSVLRGKNLYYGEPEVLNQLKNTNEPWSFGIEKGKLESFLKDKNLKLIQNLNSEDLENMFFKDEQGNTIGRVNGTHCIVHAKKAKGLFCG</sequence>
<dbReference type="RefSeq" id="WP_048080642.1">
    <property type="nucleotide sequence ID" value="NZ_JAPVER010000020.1"/>
</dbReference>
<evidence type="ECO:0000256" key="1">
    <source>
        <dbReference type="ARBA" id="ARBA00008138"/>
    </source>
</evidence>
<keyword evidence="6" id="KW-1185">Reference proteome</keyword>
<keyword evidence="3 5" id="KW-0808">Transferase</keyword>
<dbReference type="GO" id="GO:0032259">
    <property type="term" value="P:methylation"/>
    <property type="evidence" value="ECO:0007669"/>
    <property type="project" value="UniProtKB-KW"/>
</dbReference>
<reference evidence="5" key="1">
    <citation type="submission" date="2022-12" db="EMBL/GenBank/DDBJ databases">
        <title>Reclassification of two methanogenic archaea species isolated from the Kolyma lowland permafrost.</title>
        <authorList>
            <person name="Trubitsyn V.E."/>
            <person name="Rivkina E.M."/>
            <person name="Shcherbakova V.A."/>
        </authorList>
    </citation>
    <scope>NUCLEOTIDE SEQUENCE</scope>
    <source>
        <strain evidence="4">M2</strain>
        <strain evidence="5">MK4</strain>
    </source>
</reference>
<dbReference type="InterPro" id="IPR029063">
    <property type="entry name" value="SAM-dependent_MTases_sf"/>
</dbReference>
<evidence type="ECO:0000256" key="2">
    <source>
        <dbReference type="ARBA" id="ARBA00022603"/>
    </source>
</evidence>
<dbReference type="Gene3D" id="3.40.50.150">
    <property type="entry name" value="Vaccinia Virus protein VP39"/>
    <property type="match status" value="1"/>
</dbReference>
<dbReference type="EC" id="2.1.1.-" evidence="5"/>
<dbReference type="Pfam" id="PF04072">
    <property type="entry name" value="LCM"/>
    <property type="match status" value="1"/>
</dbReference>
<evidence type="ECO:0000313" key="4">
    <source>
        <dbReference type="EMBL" id="MCZ3366998.1"/>
    </source>
</evidence>
<protein>
    <submittedName>
        <fullName evidence="5">SAM-dependent methyltransferase</fullName>
        <ecNumber evidence="5">2.1.1.-</ecNumber>
    </submittedName>
</protein>
<dbReference type="EMBL" id="JAPVES010000030">
    <property type="protein sequence ID" value="MCZ3373855.1"/>
    <property type="molecule type" value="Genomic_DNA"/>
</dbReference>
<evidence type="ECO:0000313" key="5">
    <source>
        <dbReference type="EMBL" id="MCZ3373855.1"/>
    </source>
</evidence>
<keyword evidence="2 5" id="KW-0489">Methyltransferase</keyword>
<dbReference type="NCBIfam" id="TIGR00027">
    <property type="entry name" value="mthyl_TIGR00027"/>
    <property type="match status" value="1"/>
</dbReference>
<dbReference type="InterPro" id="IPR007213">
    <property type="entry name" value="Ppm1/Ppm2/Tcmp"/>
</dbReference>
<dbReference type="PANTHER" id="PTHR43619">
    <property type="entry name" value="S-ADENOSYL-L-METHIONINE-DEPENDENT METHYLTRANSFERASE YKTD-RELATED"/>
    <property type="match status" value="1"/>
</dbReference>
<dbReference type="EMBL" id="JAPVER010000020">
    <property type="protein sequence ID" value="MCZ3366998.1"/>
    <property type="molecule type" value="Genomic_DNA"/>
</dbReference>
<dbReference type="Proteomes" id="UP001074446">
    <property type="component" value="Unassembled WGS sequence"/>
</dbReference>
<accession>A0A9E5A376</accession>
<comment type="similarity">
    <text evidence="1">Belongs to the UPF0677 family.</text>
</comment>
<dbReference type="SUPFAM" id="SSF53335">
    <property type="entry name" value="S-adenosyl-L-methionine-dependent methyltransferases"/>
    <property type="match status" value="1"/>
</dbReference>
<name>A0A9E5A376_9EURY</name>
<dbReference type="PANTHER" id="PTHR43619:SF2">
    <property type="entry name" value="S-ADENOSYL-L-METHIONINE-DEPENDENT METHYLTRANSFERASES SUPERFAMILY PROTEIN"/>
    <property type="match status" value="1"/>
</dbReference>
<evidence type="ECO:0000256" key="3">
    <source>
        <dbReference type="ARBA" id="ARBA00022679"/>
    </source>
</evidence>
<proteinExistence type="inferred from homology"/>
<gene>
    <name evidence="5" type="ORF">O3H35_14485</name>
    <name evidence="4" type="ORF">O3H54_14010</name>
</gene>
<organism evidence="5">
    <name type="scientific">Methanobacterium veterum</name>
    <dbReference type="NCBI Taxonomy" id="408577"/>
    <lineage>
        <taxon>Archaea</taxon>
        <taxon>Methanobacteriati</taxon>
        <taxon>Methanobacteriota</taxon>
        <taxon>Methanomada group</taxon>
        <taxon>Methanobacteria</taxon>
        <taxon>Methanobacteriales</taxon>
        <taxon>Methanobacteriaceae</taxon>
        <taxon>Methanobacterium</taxon>
    </lineage>
</organism>
<dbReference type="Proteomes" id="UP001068021">
    <property type="component" value="Unassembled WGS sequence"/>
</dbReference>
<dbReference type="AlphaFoldDB" id="A0A9E5A376"/>
<comment type="caution">
    <text evidence="5">The sequence shown here is derived from an EMBL/GenBank/DDBJ whole genome shotgun (WGS) entry which is preliminary data.</text>
</comment>
<dbReference type="GO" id="GO:0008168">
    <property type="term" value="F:methyltransferase activity"/>
    <property type="evidence" value="ECO:0007669"/>
    <property type="project" value="UniProtKB-KW"/>
</dbReference>